<evidence type="ECO:0000313" key="2">
    <source>
        <dbReference type="EMBL" id="MFD0960604.1"/>
    </source>
</evidence>
<proteinExistence type="predicted"/>
<dbReference type="PROSITE" id="PS51257">
    <property type="entry name" value="PROKAR_LIPOPROTEIN"/>
    <property type="match status" value="1"/>
</dbReference>
<accession>A0ABW3HT94</accession>
<evidence type="ECO:0000313" key="3">
    <source>
        <dbReference type="Proteomes" id="UP001596989"/>
    </source>
</evidence>
<name>A0ABW3HT94_9BACL</name>
<dbReference type="Proteomes" id="UP001596989">
    <property type="component" value="Unassembled WGS sequence"/>
</dbReference>
<feature type="region of interest" description="Disordered" evidence="1">
    <location>
        <begin position="48"/>
        <end position="71"/>
    </location>
</feature>
<dbReference type="RefSeq" id="WP_377565190.1">
    <property type="nucleotide sequence ID" value="NZ_JBHTJZ010000022.1"/>
</dbReference>
<dbReference type="EMBL" id="JBHTJZ010000022">
    <property type="protein sequence ID" value="MFD0960604.1"/>
    <property type="molecule type" value="Genomic_DNA"/>
</dbReference>
<organism evidence="2 3">
    <name type="scientific">Paenibacillus chungangensis</name>
    <dbReference type="NCBI Taxonomy" id="696535"/>
    <lineage>
        <taxon>Bacteria</taxon>
        <taxon>Bacillati</taxon>
        <taxon>Bacillota</taxon>
        <taxon>Bacilli</taxon>
        <taxon>Bacillales</taxon>
        <taxon>Paenibacillaceae</taxon>
        <taxon>Paenibacillus</taxon>
    </lineage>
</organism>
<protein>
    <recommendedName>
        <fullName evidence="4">Sporulation lipoprotein YhcN/YlaJ</fullName>
    </recommendedName>
</protein>
<evidence type="ECO:0008006" key="4">
    <source>
        <dbReference type="Google" id="ProtNLM"/>
    </source>
</evidence>
<keyword evidence="3" id="KW-1185">Reference proteome</keyword>
<sequence length="227" mass="24254">MRVWRKEWIIGAAIGLLIVSGCTNDTANQADMEAKAIHRQHMEMLHDPSVIPSENGPKVHTTNKDGKTTNGMGTTVYSMIGSSGLHANGFSAHLESRLSGEGIPGVRVFVFDDTVVLAAEKREASASQYDDVQKKLLNGEEGLSGSGYQPMGSPEGILGTDSSSHDNLTLAARHIQRFIGGEVKILTAEGAKAVELIERIRSEATSESMSPAAIADDMRALLEIAKP</sequence>
<feature type="region of interest" description="Disordered" evidence="1">
    <location>
        <begin position="140"/>
        <end position="162"/>
    </location>
</feature>
<reference evidence="3" key="1">
    <citation type="journal article" date="2019" name="Int. J. Syst. Evol. Microbiol.">
        <title>The Global Catalogue of Microorganisms (GCM) 10K type strain sequencing project: providing services to taxonomists for standard genome sequencing and annotation.</title>
        <authorList>
            <consortium name="The Broad Institute Genomics Platform"/>
            <consortium name="The Broad Institute Genome Sequencing Center for Infectious Disease"/>
            <person name="Wu L."/>
            <person name="Ma J."/>
        </authorList>
    </citation>
    <scope>NUCLEOTIDE SEQUENCE [LARGE SCALE GENOMIC DNA]</scope>
    <source>
        <strain evidence="3">CCUG 59129</strain>
    </source>
</reference>
<comment type="caution">
    <text evidence="2">The sequence shown here is derived from an EMBL/GenBank/DDBJ whole genome shotgun (WGS) entry which is preliminary data.</text>
</comment>
<gene>
    <name evidence="2" type="ORF">ACFQ2I_14525</name>
</gene>
<evidence type="ECO:0000256" key="1">
    <source>
        <dbReference type="SAM" id="MobiDB-lite"/>
    </source>
</evidence>